<feature type="transmembrane region" description="Helical" evidence="2">
    <location>
        <begin position="80"/>
        <end position="104"/>
    </location>
</feature>
<keyword evidence="4" id="KW-1185">Reference proteome</keyword>
<keyword evidence="2" id="KW-0812">Transmembrane</keyword>
<feature type="compositionally biased region" description="Basic and acidic residues" evidence="1">
    <location>
        <begin position="1"/>
        <end position="10"/>
    </location>
</feature>
<feature type="transmembrane region" description="Helical" evidence="2">
    <location>
        <begin position="46"/>
        <end position="68"/>
    </location>
</feature>
<feature type="region of interest" description="Disordered" evidence="1">
    <location>
        <begin position="1"/>
        <end position="26"/>
    </location>
</feature>
<dbReference type="HOGENOM" id="CLU_067294_0_0_5"/>
<evidence type="ECO:0000313" key="3">
    <source>
        <dbReference type="EMBL" id="AHX04243.1"/>
    </source>
</evidence>
<gene>
    <name evidence="3" type="ORF">EHF_0775</name>
</gene>
<feature type="transmembrane region" description="Helical" evidence="2">
    <location>
        <begin position="155"/>
        <end position="173"/>
    </location>
</feature>
<dbReference type="Proteomes" id="UP000023762">
    <property type="component" value="Chromosome"/>
</dbReference>
<protein>
    <submittedName>
        <fullName evidence="3">Putative membrane protein</fullName>
    </submittedName>
</protein>
<evidence type="ECO:0000313" key="4">
    <source>
        <dbReference type="Proteomes" id="UP000023762"/>
    </source>
</evidence>
<dbReference type="RefSeq" id="WP_052349282.1">
    <property type="nucleotide sequence ID" value="NZ_CP007474.1"/>
</dbReference>
<feature type="transmembrane region" description="Helical" evidence="2">
    <location>
        <begin position="221"/>
        <end position="247"/>
    </location>
</feature>
<dbReference type="OrthoDB" id="7163284at2"/>
<dbReference type="KEGG" id="ehh:EHF_0775"/>
<dbReference type="AlphaFoldDB" id="X5GIH2"/>
<dbReference type="EMBL" id="CP007474">
    <property type="protein sequence ID" value="AHX04243.1"/>
    <property type="molecule type" value="Genomic_DNA"/>
</dbReference>
<feature type="transmembrane region" description="Helical" evidence="2">
    <location>
        <begin position="179"/>
        <end position="200"/>
    </location>
</feature>
<evidence type="ECO:0000256" key="2">
    <source>
        <dbReference type="SAM" id="Phobius"/>
    </source>
</evidence>
<keyword evidence="2" id="KW-1133">Transmembrane helix</keyword>
<feature type="transmembrane region" description="Helical" evidence="2">
    <location>
        <begin position="259"/>
        <end position="278"/>
    </location>
</feature>
<evidence type="ECO:0000256" key="1">
    <source>
        <dbReference type="SAM" id="MobiDB-lite"/>
    </source>
</evidence>
<reference evidence="3 4" key="1">
    <citation type="submission" date="2014-03" db="EMBL/GenBank/DDBJ databases">
        <title>Sequencing and Comparison of Genomes and Transcriptome Profiles of Human Ehrlichiosis Agents.</title>
        <authorList>
            <person name="Lin M."/>
            <person name="Daugherty S.C."/>
            <person name="Nagaraj S."/>
            <person name="Cheng Z."/>
            <person name="Xiong Q."/>
            <person name="Lin F.-Y."/>
            <person name="Sengamalay N."/>
            <person name="Ott S."/>
            <person name="Godinez A."/>
            <person name="Tallon L.J."/>
            <person name="Sadzewicz L."/>
            <person name="Fraser C.M."/>
            <person name="Dunning Hotopp J.C."/>
            <person name="Rikihisa Y."/>
        </authorList>
    </citation>
    <scope>NUCLEOTIDE SEQUENCE [LARGE SCALE GENOMIC DNA]</scope>
    <source>
        <strain evidence="3 4">HF</strain>
    </source>
</reference>
<accession>X5GIH2</accession>
<sequence>MILIENRKVDLSSNKSRKRDPKLQEAVPMLEKSPDKKHKSINYDQLFLGISFIGLVIEAASSIFNLVSTHVFVSERIKRIVAIAFYVTCTIVTVAMIINSALAIKESINKQKISQDSSETSDRKNTDESIKHNKLAKTQTNLQVSENSLTIVSQLMWIIVSIASLIMLSMGGNPTLEQLSLLLSVTAPFLGVVSCVLRLLDAGISCKIGNSEKEKRRSRNFTILCAVILVFEAVHCICHILEAVSLSGRMQDLYSFQDTAVLCLELITVLAFIAAFLIEKYIDSKAEKSQTSDSGINTPLLGGLDDVCAVCAVCAEQLIASERSLSVT</sequence>
<name>X5GIH2_9RICK</name>
<proteinExistence type="predicted"/>
<organism evidence="3 4">
    <name type="scientific">Ehrlichia japonica</name>
    <dbReference type="NCBI Taxonomy" id="391036"/>
    <lineage>
        <taxon>Bacteria</taxon>
        <taxon>Pseudomonadati</taxon>
        <taxon>Pseudomonadota</taxon>
        <taxon>Alphaproteobacteria</taxon>
        <taxon>Rickettsiales</taxon>
        <taxon>Anaplasmataceae</taxon>
        <taxon>Ehrlichia</taxon>
    </lineage>
</organism>
<keyword evidence="2" id="KW-0472">Membrane</keyword>